<comment type="caution">
    <text evidence="2">The sequence shown here is derived from an EMBL/GenBank/DDBJ whole genome shotgun (WGS) entry which is preliminary data.</text>
</comment>
<organism evidence="2 3">
    <name type="scientific">Caerostris extrusa</name>
    <name type="common">Bark spider</name>
    <name type="synonym">Caerostris bankana</name>
    <dbReference type="NCBI Taxonomy" id="172846"/>
    <lineage>
        <taxon>Eukaryota</taxon>
        <taxon>Metazoa</taxon>
        <taxon>Ecdysozoa</taxon>
        <taxon>Arthropoda</taxon>
        <taxon>Chelicerata</taxon>
        <taxon>Arachnida</taxon>
        <taxon>Araneae</taxon>
        <taxon>Araneomorphae</taxon>
        <taxon>Entelegynae</taxon>
        <taxon>Araneoidea</taxon>
        <taxon>Araneidae</taxon>
        <taxon>Caerostris</taxon>
    </lineage>
</organism>
<dbReference type="Gene3D" id="3.20.20.100">
    <property type="entry name" value="NADP-dependent oxidoreductase domain"/>
    <property type="match status" value="1"/>
</dbReference>
<reference evidence="2 3" key="1">
    <citation type="submission" date="2021-06" db="EMBL/GenBank/DDBJ databases">
        <title>Caerostris extrusa draft genome.</title>
        <authorList>
            <person name="Kono N."/>
            <person name="Arakawa K."/>
        </authorList>
    </citation>
    <scope>NUCLEOTIDE SEQUENCE [LARGE SCALE GENOMIC DNA]</scope>
</reference>
<evidence type="ECO:0000313" key="3">
    <source>
        <dbReference type="Proteomes" id="UP001054945"/>
    </source>
</evidence>
<keyword evidence="3" id="KW-1185">Reference proteome</keyword>
<name>A0AAV4UVZ9_CAEEX</name>
<dbReference type="EMBL" id="BPLR01013531">
    <property type="protein sequence ID" value="GIY61833.1"/>
    <property type="molecule type" value="Genomic_DNA"/>
</dbReference>
<gene>
    <name evidence="2" type="primary">Akr1b1</name>
    <name evidence="2" type="ORF">CEXT_775691</name>
</gene>
<proteinExistence type="predicted"/>
<evidence type="ECO:0000313" key="2">
    <source>
        <dbReference type="EMBL" id="GIY61833.1"/>
    </source>
</evidence>
<dbReference type="InterPro" id="IPR020471">
    <property type="entry name" value="AKR"/>
</dbReference>
<dbReference type="PRINTS" id="PR00069">
    <property type="entry name" value="ALDKETRDTASE"/>
</dbReference>
<dbReference type="InterPro" id="IPR036812">
    <property type="entry name" value="NAD(P)_OxRdtase_dom_sf"/>
</dbReference>
<dbReference type="Proteomes" id="UP001054945">
    <property type="component" value="Unassembled WGS sequence"/>
</dbReference>
<dbReference type="InterPro" id="IPR018170">
    <property type="entry name" value="Aldo/ket_reductase_CS"/>
</dbReference>
<sequence>MGVVPNVVLNNGKEMPMIGLGTWKSKPGEVFNAVKVAIDIGYRHLDCALAYQNEIEVGQAIKEKIEDKTIKREDLFVTSKLWNTFHRKEKVSECLQLSLGALGLDYLDLYLIHWPIAYKGRPVNFSPKNEIGEILTENMDFKRNME</sequence>
<dbReference type="GO" id="GO:0016491">
    <property type="term" value="F:oxidoreductase activity"/>
    <property type="evidence" value="ECO:0007669"/>
    <property type="project" value="InterPro"/>
</dbReference>
<dbReference type="PANTHER" id="PTHR11732">
    <property type="entry name" value="ALDO/KETO REDUCTASE"/>
    <property type="match status" value="1"/>
</dbReference>
<dbReference type="PROSITE" id="PS00798">
    <property type="entry name" value="ALDOKETO_REDUCTASE_1"/>
    <property type="match status" value="1"/>
</dbReference>
<protein>
    <submittedName>
        <fullName evidence="2">Aldo-keto reductase family 1 member B1</fullName>
    </submittedName>
</protein>
<feature type="domain" description="NADP-dependent oxidoreductase" evidence="1">
    <location>
        <begin position="18"/>
        <end position="118"/>
    </location>
</feature>
<evidence type="ECO:0000259" key="1">
    <source>
        <dbReference type="Pfam" id="PF00248"/>
    </source>
</evidence>
<dbReference type="Pfam" id="PF00248">
    <property type="entry name" value="Aldo_ket_red"/>
    <property type="match status" value="1"/>
</dbReference>
<dbReference type="InterPro" id="IPR023210">
    <property type="entry name" value="NADP_OxRdtase_dom"/>
</dbReference>
<dbReference type="FunFam" id="3.20.20.100:FF:000046">
    <property type="entry name" value="Aldo-keto reductase family 1, member B10 (aldose reductase)"/>
    <property type="match status" value="1"/>
</dbReference>
<accession>A0AAV4UVZ9</accession>
<dbReference type="AlphaFoldDB" id="A0AAV4UVZ9"/>
<feature type="non-terminal residue" evidence="2">
    <location>
        <position position="146"/>
    </location>
</feature>
<dbReference type="SUPFAM" id="SSF51430">
    <property type="entry name" value="NAD(P)-linked oxidoreductase"/>
    <property type="match status" value="1"/>
</dbReference>